<dbReference type="PANTHER" id="PTHR46093">
    <property type="entry name" value="ACYL-COA-BINDING DOMAIN-CONTAINING PROTEIN 5"/>
    <property type="match status" value="1"/>
</dbReference>
<accession>A0AAD5TWN9</accession>
<reference evidence="3" key="1">
    <citation type="submission" date="2020-05" db="EMBL/GenBank/DDBJ databases">
        <title>Phylogenomic resolution of chytrid fungi.</title>
        <authorList>
            <person name="Stajich J.E."/>
            <person name="Amses K."/>
            <person name="Simmons R."/>
            <person name="Seto K."/>
            <person name="Myers J."/>
            <person name="Bonds A."/>
            <person name="Quandt C.A."/>
            <person name="Barry K."/>
            <person name="Liu P."/>
            <person name="Grigoriev I."/>
            <person name="Longcore J.E."/>
            <person name="James T.Y."/>
        </authorList>
    </citation>
    <scope>NUCLEOTIDE SEQUENCE</scope>
    <source>
        <strain evidence="3">JEL0476</strain>
    </source>
</reference>
<dbReference type="Pfam" id="PF24681">
    <property type="entry name" value="Kelch_KLHDC2_KLHL20_DRC7"/>
    <property type="match status" value="1"/>
</dbReference>
<evidence type="ECO:0000313" key="4">
    <source>
        <dbReference type="Proteomes" id="UP001211065"/>
    </source>
</evidence>
<dbReference type="Proteomes" id="UP001211065">
    <property type="component" value="Unassembled WGS sequence"/>
</dbReference>
<comment type="caution">
    <text evidence="3">The sequence shown here is derived from an EMBL/GenBank/DDBJ whole genome shotgun (WGS) entry which is preliminary data.</text>
</comment>
<dbReference type="InterPro" id="IPR015915">
    <property type="entry name" value="Kelch-typ_b-propeller"/>
</dbReference>
<dbReference type="EMBL" id="JADGJW010001463">
    <property type="protein sequence ID" value="KAJ3203185.1"/>
    <property type="molecule type" value="Genomic_DNA"/>
</dbReference>
<organism evidence="3 4">
    <name type="scientific">Clydaea vesicula</name>
    <dbReference type="NCBI Taxonomy" id="447962"/>
    <lineage>
        <taxon>Eukaryota</taxon>
        <taxon>Fungi</taxon>
        <taxon>Fungi incertae sedis</taxon>
        <taxon>Chytridiomycota</taxon>
        <taxon>Chytridiomycota incertae sedis</taxon>
        <taxon>Chytridiomycetes</taxon>
        <taxon>Lobulomycetales</taxon>
        <taxon>Lobulomycetaceae</taxon>
        <taxon>Clydaea</taxon>
    </lineage>
</organism>
<dbReference type="PANTHER" id="PTHR46093:SF18">
    <property type="entry name" value="FIBRONECTIN TYPE-III DOMAIN-CONTAINING PROTEIN"/>
    <property type="match status" value="1"/>
</dbReference>
<gene>
    <name evidence="3" type="primary">MEGF8</name>
    <name evidence="3" type="ORF">HK099_001592</name>
</gene>
<proteinExistence type="predicted"/>
<dbReference type="SUPFAM" id="SSF117281">
    <property type="entry name" value="Kelch motif"/>
    <property type="match status" value="1"/>
</dbReference>
<dbReference type="AlphaFoldDB" id="A0AAD5TWN9"/>
<keyword evidence="4" id="KW-1185">Reference proteome</keyword>
<evidence type="ECO:0000256" key="1">
    <source>
        <dbReference type="ARBA" id="ARBA00022441"/>
    </source>
</evidence>
<evidence type="ECO:0000256" key="2">
    <source>
        <dbReference type="ARBA" id="ARBA00022737"/>
    </source>
</evidence>
<evidence type="ECO:0000313" key="3">
    <source>
        <dbReference type="EMBL" id="KAJ3203185.1"/>
    </source>
</evidence>
<dbReference type="Gene3D" id="2.120.10.80">
    <property type="entry name" value="Kelch-type beta propeller"/>
    <property type="match status" value="2"/>
</dbReference>
<feature type="non-terminal residue" evidence="3">
    <location>
        <position position="462"/>
    </location>
</feature>
<protein>
    <submittedName>
        <fullName evidence="3">Multiple epidermal growth factor-like domains protein 8</fullName>
    </submittedName>
</protein>
<keyword evidence="2" id="KW-0677">Repeat</keyword>
<keyword evidence="1" id="KW-0880">Kelch repeat</keyword>
<name>A0AAD5TWN9_9FUNG</name>
<sequence length="462" mass="50740">MNLTTKANVDVVADTGLLEEIVLASKRNIKVIGANVDLSIVDDNSFIGKGGNVSAVLTSVLKNLDVASSKAIYDALNNAVVNESVVIDAAYGAVTLLPCFKDLCYLFEKEVDKSVTVDGCLKKVTISVQRYIEEIFIKVKGGIVEAGVDYKTSFLSELLVAENNTFHLSIPFGSRPPALQKHTLTLDIQKLNTYFYLFGGTDKSASLNNDLWVLDYNYYIWKKVSVVNSTLIPPKRHSHVAYVAKGLTVFGGIGENGNILCDSWVYSINDNLWTNTTTNLNRLCVARGSFTQNGEMIYIFGGGCNLKYFNADIYLLKLGNSTSPYVWKKVENTSGLSPGGLCGGSIVKLDNYRVLISGGINSSQFQTKTNVIWNSLKNKWIWADSNFLDIDLAYHSSVIFNQSLSPSTCVFIPQTEAVHICPHEKKLMLITYGGVSLNTLSDSLFIYRIGPESTEGSIKCKP</sequence>